<feature type="region of interest" description="Disordered" evidence="1">
    <location>
        <begin position="25"/>
        <end position="52"/>
    </location>
</feature>
<feature type="region of interest" description="Disordered" evidence="1">
    <location>
        <begin position="69"/>
        <end position="157"/>
    </location>
</feature>
<feature type="compositionally biased region" description="Polar residues" evidence="1">
    <location>
        <begin position="101"/>
        <end position="113"/>
    </location>
</feature>
<evidence type="ECO:0000313" key="3">
    <source>
        <dbReference type="Proteomes" id="UP001153076"/>
    </source>
</evidence>
<evidence type="ECO:0000313" key="2">
    <source>
        <dbReference type="EMBL" id="KAJ8421957.1"/>
    </source>
</evidence>
<dbReference type="AlphaFoldDB" id="A0A9Q1GIY1"/>
<comment type="caution">
    <text evidence="2">The sequence shown here is derived from an EMBL/GenBank/DDBJ whole genome shotgun (WGS) entry which is preliminary data.</text>
</comment>
<organism evidence="2 3">
    <name type="scientific">Carnegiea gigantea</name>
    <dbReference type="NCBI Taxonomy" id="171969"/>
    <lineage>
        <taxon>Eukaryota</taxon>
        <taxon>Viridiplantae</taxon>
        <taxon>Streptophyta</taxon>
        <taxon>Embryophyta</taxon>
        <taxon>Tracheophyta</taxon>
        <taxon>Spermatophyta</taxon>
        <taxon>Magnoliopsida</taxon>
        <taxon>eudicotyledons</taxon>
        <taxon>Gunneridae</taxon>
        <taxon>Pentapetalae</taxon>
        <taxon>Caryophyllales</taxon>
        <taxon>Cactineae</taxon>
        <taxon>Cactaceae</taxon>
        <taxon>Cactoideae</taxon>
        <taxon>Echinocereeae</taxon>
        <taxon>Carnegiea</taxon>
    </lineage>
</organism>
<name>A0A9Q1GIY1_9CARY</name>
<sequence length="157" mass="17501">MTSFTNQLHQQQRWGAAGQRVLSFRELENDEDDETSVQRSSLWRELSPTKPAAALARRKLALGKIRADQVFSSAQAEAKRSKGQVRPTEKQEQKNGEGNKGSPSPRVNKSQDQACVGNKRKEIGPAQRKEEEATRARLTQGRGGKKAEAEAEARPRH</sequence>
<accession>A0A9Q1GIY1</accession>
<gene>
    <name evidence="2" type="ORF">Cgig2_004890</name>
</gene>
<feature type="compositionally biased region" description="Basic and acidic residues" evidence="1">
    <location>
        <begin position="119"/>
        <end position="135"/>
    </location>
</feature>
<reference evidence="2" key="1">
    <citation type="submission" date="2022-04" db="EMBL/GenBank/DDBJ databases">
        <title>Carnegiea gigantea Genome sequencing and assembly v2.</title>
        <authorList>
            <person name="Copetti D."/>
            <person name="Sanderson M.J."/>
            <person name="Burquez A."/>
            <person name="Wojciechowski M.F."/>
        </authorList>
    </citation>
    <scope>NUCLEOTIDE SEQUENCE</scope>
    <source>
        <strain evidence="2">SGP5-SGP5p</strain>
        <tissue evidence="2">Aerial part</tissue>
    </source>
</reference>
<protein>
    <submittedName>
        <fullName evidence="2">Uncharacterized protein</fullName>
    </submittedName>
</protein>
<dbReference type="Proteomes" id="UP001153076">
    <property type="component" value="Unassembled WGS sequence"/>
</dbReference>
<feature type="compositionally biased region" description="Basic and acidic residues" evidence="1">
    <location>
        <begin position="87"/>
        <end position="97"/>
    </location>
</feature>
<keyword evidence="3" id="KW-1185">Reference proteome</keyword>
<feature type="compositionally biased region" description="Basic and acidic residues" evidence="1">
    <location>
        <begin position="145"/>
        <end position="157"/>
    </location>
</feature>
<dbReference type="EMBL" id="JAKOGI010002462">
    <property type="protein sequence ID" value="KAJ8421957.1"/>
    <property type="molecule type" value="Genomic_DNA"/>
</dbReference>
<proteinExistence type="predicted"/>
<evidence type="ECO:0000256" key="1">
    <source>
        <dbReference type="SAM" id="MobiDB-lite"/>
    </source>
</evidence>